<dbReference type="OrthoDB" id="3438983at2759"/>
<dbReference type="RefSeq" id="XP_047755992.1">
    <property type="nucleotide sequence ID" value="XM_047899155.1"/>
</dbReference>
<evidence type="ECO:0000313" key="4">
    <source>
        <dbReference type="Proteomes" id="UP000756132"/>
    </source>
</evidence>
<dbReference type="Pfam" id="PF20233">
    <property type="entry name" value="DUF6590"/>
    <property type="match status" value="1"/>
</dbReference>
<dbReference type="InterPro" id="IPR046497">
    <property type="entry name" value="DUF6590"/>
</dbReference>
<proteinExistence type="predicted"/>
<dbReference type="Proteomes" id="UP000756132">
    <property type="component" value="Chromosome 1"/>
</dbReference>
<feature type="region of interest" description="Disordered" evidence="1">
    <location>
        <begin position="1"/>
        <end position="77"/>
    </location>
</feature>
<dbReference type="OMA" id="FMIVEIY"/>
<dbReference type="EMBL" id="CP090163">
    <property type="protein sequence ID" value="UJO11626.1"/>
    <property type="molecule type" value="Genomic_DNA"/>
</dbReference>
<feature type="compositionally biased region" description="Basic and acidic residues" evidence="1">
    <location>
        <begin position="62"/>
        <end position="77"/>
    </location>
</feature>
<evidence type="ECO:0000256" key="1">
    <source>
        <dbReference type="SAM" id="MobiDB-lite"/>
    </source>
</evidence>
<protein>
    <recommendedName>
        <fullName evidence="2">DUF6590 domain-containing protein</fullName>
    </recommendedName>
</protein>
<reference evidence="3" key="1">
    <citation type="submission" date="2021-12" db="EMBL/GenBank/DDBJ databases">
        <authorList>
            <person name="Zaccaron A."/>
            <person name="Stergiopoulos I."/>
        </authorList>
    </citation>
    <scope>NUCLEOTIDE SEQUENCE</scope>
    <source>
        <strain evidence="3">Race5_Kim</strain>
    </source>
</reference>
<feature type="domain" description="DUF6590" evidence="2">
    <location>
        <begin position="186"/>
        <end position="316"/>
    </location>
</feature>
<dbReference type="AlphaFoldDB" id="A0A9Q8P3D0"/>
<dbReference type="KEGG" id="ffu:CLAFUR5_00007"/>
<evidence type="ECO:0000259" key="2">
    <source>
        <dbReference type="Pfam" id="PF20233"/>
    </source>
</evidence>
<keyword evidence="4" id="KW-1185">Reference proteome</keyword>
<accession>A0A9Q8P3D0</accession>
<dbReference type="GeneID" id="71979885"/>
<reference evidence="3" key="2">
    <citation type="journal article" date="2022" name="Microb. Genom.">
        <title>A chromosome-scale genome assembly of the tomato pathogen Cladosporium fulvum reveals a compartmentalized genome architecture and the presence of a dispensable chromosome.</title>
        <authorList>
            <person name="Zaccaron A.Z."/>
            <person name="Chen L.H."/>
            <person name="Samaras A."/>
            <person name="Stergiopoulos I."/>
        </authorList>
    </citation>
    <scope>NUCLEOTIDE SEQUENCE</scope>
    <source>
        <strain evidence="3">Race5_Kim</strain>
    </source>
</reference>
<sequence length="325" mass="36626">MSNFLDKTRATATPPRTNNSKLKHPKPNFFESLNNLNLGDQSAMEEDLGEDIVDLSPSTSPEGHHEARESLDDDDQAHWRHVERKGKKGKNCSHNLQPVYRLDSSGNMKVFGNDVQFSDRGAHDGRQRGGQLSKKTSRRASPSKETDNASNRTYGGAIISFGIDVDTLRPGTFIWHWYTGVCYDPNAKTDATKNIYVFDSPNGLRISQKGGYFMIVEIYEASWNECPMHTYNGDGLKGKSPELRREHVGVIPYHVDAKQYKKQNDHPPLEINKMRGTSVKLDPASVIKFTTTNNCNFDTKIDVIGRASEASVKRFMELRQKYGVK</sequence>
<gene>
    <name evidence="3" type="ORF">CLAFUR5_00007</name>
</gene>
<feature type="compositionally biased region" description="Acidic residues" evidence="1">
    <location>
        <begin position="43"/>
        <end position="53"/>
    </location>
</feature>
<feature type="compositionally biased region" description="Polar residues" evidence="1">
    <location>
        <begin position="1"/>
        <end position="20"/>
    </location>
</feature>
<name>A0A9Q8P3D0_PASFU</name>
<feature type="compositionally biased region" description="Polar residues" evidence="1">
    <location>
        <begin position="31"/>
        <end position="40"/>
    </location>
</feature>
<organism evidence="3 4">
    <name type="scientific">Passalora fulva</name>
    <name type="common">Tomato leaf mold</name>
    <name type="synonym">Cladosporium fulvum</name>
    <dbReference type="NCBI Taxonomy" id="5499"/>
    <lineage>
        <taxon>Eukaryota</taxon>
        <taxon>Fungi</taxon>
        <taxon>Dikarya</taxon>
        <taxon>Ascomycota</taxon>
        <taxon>Pezizomycotina</taxon>
        <taxon>Dothideomycetes</taxon>
        <taxon>Dothideomycetidae</taxon>
        <taxon>Mycosphaerellales</taxon>
        <taxon>Mycosphaerellaceae</taxon>
        <taxon>Fulvia</taxon>
    </lineage>
</organism>
<evidence type="ECO:0000313" key="3">
    <source>
        <dbReference type="EMBL" id="UJO11626.1"/>
    </source>
</evidence>
<feature type="region of interest" description="Disordered" evidence="1">
    <location>
        <begin position="111"/>
        <end position="151"/>
    </location>
</feature>